<protein>
    <submittedName>
        <fullName evidence="2">Uncharacterized protein</fullName>
    </submittedName>
</protein>
<organism evidence="2 3">
    <name type="scientific">Haematococcus lacustris</name>
    <name type="common">Green alga</name>
    <name type="synonym">Haematococcus pluvialis</name>
    <dbReference type="NCBI Taxonomy" id="44745"/>
    <lineage>
        <taxon>Eukaryota</taxon>
        <taxon>Viridiplantae</taxon>
        <taxon>Chlorophyta</taxon>
        <taxon>core chlorophytes</taxon>
        <taxon>Chlorophyceae</taxon>
        <taxon>CS clade</taxon>
        <taxon>Chlamydomonadales</taxon>
        <taxon>Haematococcaceae</taxon>
        <taxon>Haematococcus</taxon>
    </lineage>
</organism>
<dbReference type="Proteomes" id="UP000485058">
    <property type="component" value="Unassembled WGS sequence"/>
</dbReference>
<keyword evidence="1" id="KW-1133">Transmembrane helix</keyword>
<proteinExistence type="predicted"/>
<keyword evidence="3" id="KW-1185">Reference proteome</keyword>
<evidence type="ECO:0000256" key="1">
    <source>
        <dbReference type="SAM" id="Phobius"/>
    </source>
</evidence>
<sequence>GHVPAAAALCEDAGRLVNITNRVVIAGVPSPDNPRPELDWAGWCGIMSVAPTTSSLQLSNLTLANLPVGPSVFTPLSFFTAVAFIAAFNR</sequence>
<evidence type="ECO:0000313" key="2">
    <source>
        <dbReference type="EMBL" id="GFH26093.1"/>
    </source>
</evidence>
<name>A0A699ZTS9_HAELA</name>
<accession>A0A699ZTS9</accession>
<evidence type="ECO:0000313" key="3">
    <source>
        <dbReference type="Proteomes" id="UP000485058"/>
    </source>
</evidence>
<dbReference type="AlphaFoldDB" id="A0A699ZTS9"/>
<feature type="transmembrane region" description="Helical" evidence="1">
    <location>
        <begin position="68"/>
        <end position="88"/>
    </location>
</feature>
<feature type="non-terminal residue" evidence="2">
    <location>
        <position position="1"/>
    </location>
</feature>
<dbReference type="EMBL" id="BLLF01003019">
    <property type="protein sequence ID" value="GFH26093.1"/>
    <property type="molecule type" value="Genomic_DNA"/>
</dbReference>
<reference evidence="2 3" key="1">
    <citation type="submission" date="2020-02" db="EMBL/GenBank/DDBJ databases">
        <title>Draft genome sequence of Haematococcus lacustris strain NIES-144.</title>
        <authorList>
            <person name="Morimoto D."/>
            <person name="Nakagawa S."/>
            <person name="Yoshida T."/>
            <person name="Sawayama S."/>
        </authorList>
    </citation>
    <scope>NUCLEOTIDE SEQUENCE [LARGE SCALE GENOMIC DNA]</scope>
    <source>
        <strain evidence="2 3">NIES-144</strain>
    </source>
</reference>
<gene>
    <name evidence="2" type="ORF">HaLaN_24180</name>
</gene>
<keyword evidence="1" id="KW-0472">Membrane</keyword>
<keyword evidence="1" id="KW-0812">Transmembrane</keyword>
<comment type="caution">
    <text evidence="2">The sequence shown here is derived from an EMBL/GenBank/DDBJ whole genome shotgun (WGS) entry which is preliminary data.</text>
</comment>